<sequence length="67" mass="7826">MKYHNAIDGPKNFIQTKLDLPVTWFHSQAWQIAFHQERANGILENRNVLLILLELDPVVIILLIFCL</sequence>
<feature type="transmembrane region" description="Helical" evidence="1">
    <location>
        <begin position="48"/>
        <end position="66"/>
    </location>
</feature>
<proteinExistence type="predicted"/>
<accession>A0A0A9FFP7</accession>
<reference evidence="2" key="2">
    <citation type="journal article" date="2015" name="Data Brief">
        <title>Shoot transcriptome of the giant reed, Arundo donax.</title>
        <authorList>
            <person name="Barrero R.A."/>
            <person name="Guerrero F.D."/>
            <person name="Moolhuijzen P."/>
            <person name="Goolsby J.A."/>
            <person name="Tidwell J."/>
            <person name="Bellgard S.E."/>
            <person name="Bellgard M.I."/>
        </authorList>
    </citation>
    <scope>NUCLEOTIDE SEQUENCE</scope>
    <source>
        <tissue evidence="2">Shoot tissue taken approximately 20 cm above the soil surface</tissue>
    </source>
</reference>
<dbReference type="AlphaFoldDB" id="A0A0A9FFP7"/>
<organism evidence="2">
    <name type="scientific">Arundo donax</name>
    <name type="common">Giant reed</name>
    <name type="synonym">Donax arundinaceus</name>
    <dbReference type="NCBI Taxonomy" id="35708"/>
    <lineage>
        <taxon>Eukaryota</taxon>
        <taxon>Viridiplantae</taxon>
        <taxon>Streptophyta</taxon>
        <taxon>Embryophyta</taxon>
        <taxon>Tracheophyta</taxon>
        <taxon>Spermatophyta</taxon>
        <taxon>Magnoliopsida</taxon>
        <taxon>Liliopsida</taxon>
        <taxon>Poales</taxon>
        <taxon>Poaceae</taxon>
        <taxon>PACMAD clade</taxon>
        <taxon>Arundinoideae</taxon>
        <taxon>Arundineae</taxon>
        <taxon>Arundo</taxon>
    </lineage>
</organism>
<keyword evidence="1" id="KW-0812">Transmembrane</keyword>
<protein>
    <submittedName>
        <fullName evidence="2">Uncharacterized protein</fullName>
    </submittedName>
</protein>
<dbReference type="EMBL" id="GBRH01186011">
    <property type="protein sequence ID" value="JAE11885.1"/>
    <property type="molecule type" value="Transcribed_RNA"/>
</dbReference>
<evidence type="ECO:0000313" key="2">
    <source>
        <dbReference type="EMBL" id="JAE11885.1"/>
    </source>
</evidence>
<keyword evidence="1" id="KW-0472">Membrane</keyword>
<keyword evidence="1" id="KW-1133">Transmembrane helix</keyword>
<name>A0A0A9FFP7_ARUDO</name>
<evidence type="ECO:0000256" key="1">
    <source>
        <dbReference type="SAM" id="Phobius"/>
    </source>
</evidence>
<reference evidence="2" key="1">
    <citation type="submission" date="2014-09" db="EMBL/GenBank/DDBJ databases">
        <authorList>
            <person name="Magalhaes I.L.F."/>
            <person name="Oliveira U."/>
            <person name="Santos F.R."/>
            <person name="Vidigal T.H.D.A."/>
            <person name="Brescovit A.D."/>
            <person name="Santos A.J."/>
        </authorList>
    </citation>
    <scope>NUCLEOTIDE SEQUENCE</scope>
    <source>
        <tissue evidence="2">Shoot tissue taken approximately 20 cm above the soil surface</tissue>
    </source>
</reference>